<proteinExistence type="predicted"/>
<dbReference type="OrthoDB" id="10019757at2759"/>
<dbReference type="PANTHER" id="PTHR23149">
    <property type="entry name" value="G PATCH DOMAIN CONTAINING PROTEIN"/>
    <property type="match status" value="1"/>
</dbReference>
<sequence>MDFARKQLEKYGWAEGKGLGKNENGIAKALKPKLKRNVTGVGHDAGADFTDHWWTDLYNKAAINIQVEEKNGKTKKIKTVDPSEFIITNSMWHLKKIKKDGKSNIEEKKYGDYFIKTELLDGGTAKVKKIKKYDSESEDEKKDVYKMTDEELFAACEGRTVHKGARHGLKALGKLARIEQQEKLLLSQPKYEAYSQIKTKKKQLINSPELSYNNNLAENFVKEDLENYENKFSICNNEVENREHVEHNNDSDIEVLENKGESKFKIKKKKKNKLKDNDQVSTEYDATSKHENVKVQKYTKKKHISNNNDRGDSVKYRDCNLEITGNLNTNESKITKLNLDDNTNMLVVNVDDESESVLQQNCNDVRKCKKRKKKKISDIHIQNSDMNNKNIDNELEKTGNFEEVHYNAKEALNDVACIDEGENISSIKKKKKKKSRKA</sequence>
<protein>
    <recommendedName>
        <fullName evidence="1">G patch domain-containing protein 4</fullName>
    </recommendedName>
</protein>
<keyword evidence="4" id="KW-1185">Reference proteome</keyword>
<dbReference type="InterPro" id="IPR000467">
    <property type="entry name" value="G_patch_dom"/>
</dbReference>
<evidence type="ECO:0000313" key="4">
    <source>
        <dbReference type="Proteomes" id="UP000299102"/>
    </source>
</evidence>
<dbReference type="PROSITE" id="PS50174">
    <property type="entry name" value="G_PATCH"/>
    <property type="match status" value="1"/>
</dbReference>
<accession>A0A4C1UTZ9</accession>
<name>A0A4C1UTZ9_EUMVA</name>
<dbReference type="AlphaFoldDB" id="A0A4C1UTZ9"/>
<dbReference type="InterPro" id="IPR050656">
    <property type="entry name" value="PINX1"/>
</dbReference>
<feature type="domain" description="G-patch" evidence="2">
    <location>
        <begin position="1"/>
        <end position="46"/>
    </location>
</feature>
<comment type="caution">
    <text evidence="3">The sequence shown here is derived from an EMBL/GenBank/DDBJ whole genome shotgun (WGS) entry which is preliminary data.</text>
</comment>
<dbReference type="SMART" id="SM00443">
    <property type="entry name" value="G_patch"/>
    <property type="match status" value="1"/>
</dbReference>
<gene>
    <name evidence="3" type="primary">GPATCH4</name>
    <name evidence="3" type="ORF">EVAR_94609_1</name>
</gene>
<dbReference type="Proteomes" id="UP000299102">
    <property type="component" value="Unassembled WGS sequence"/>
</dbReference>
<dbReference type="Pfam" id="PF01585">
    <property type="entry name" value="G-patch"/>
    <property type="match status" value="1"/>
</dbReference>
<dbReference type="PANTHER" id="PTHR23149:SF9">
    <property type="entry name" value="G PATCH DOMAIN-CONTAINING PROTEIN 4"/>
    <property type="match status" value="1"/>
</dbReference>
<dbReference type="GO" id="GO:0005730">
    <property type="term" value="C:nucleolus"/>
    <property type="evidence" value="ECO:0007669"/>
    <property type="project" value="TreeGrafter"/>
</dbReference>
<organism evidence="3 4">
    <name type="scientific">Eumeta variegata</name>
    <name type="common">Bagworm moth</name>
    <name type="synonym">Eumeta japonica</name>
    <dbReference type="NCBI Taxonomy" id="151549"/>
    <lineage>
        <taxon>Eukaryota</taxon>
        <taxon>Metazoa</taxon>
        <taxon>Ecdysozoa</taxon>
        <taxon>Arthropoda</taxon>
        <taxon>Hexapoda</taxon>
        <taxon>Insecta</taxon>
        <taxon>Pterygota</taxon>
        <taxon>Neoptera</taxon>
        <taxon>Endopterygota</taxon>
        <taxon>Lepidoptera</taxon>
        <taxon>Glossata</taxon>
        <taxon>Ditrysia</taxon>
        <taxon>Tineoidea</taxon>
        <taxon>Psychidae</taxon>
        <taxon>Oiketicinae</taxon>
        <taxon>Eumeta</taxon>
    </lineage>
</organism>
<evidence type="ECO:0000313" key="3">
    <source>
        <dbReference type="EMBL" id="GBP29769.1"/>
    </source>
</evidence>
<evidence type="ECO:0000259" key="2">
    <source>
        <dbReference type="PROSITE" id="PS50174"/>
    </source>
</evidence>
<dbReference type="EMBL" id="BGZK01000224">
    <property type="protein sequence ID" value="GBP29769.1"/>
    <property type="molecule type" value="Genomic_DNA"/>
</dbReference>
<dbReference type="STRING" id="151549.A0A4C1UTZ9"/>
<evidence type="ECO:0000256" key="1">
    <source>
        <dbReference type="ARBA" id="ARBA00040365"/>
    </source>
</evidence>
<dbReference type="GO" id="GO:0003676">
    <property type="term" value="F:nucleic acid binding"/>
    <property type="evidence" value="ECO:0007669"/>
    <property type="project" value="InterPro"/>
</dbReference>
<reference evidence="3 4" key="1">
    <citation type="journal article" date="2019" name="Commun. Biol.">
        <title>The bagworm genome reveals a unique fibroin gene that provides high tensile strength.</title>
        <authorList>
            <person name="Kono N."/>
            <person name="Nakamura H."/>
            <person name="Ohtoshi R."/>
            <person name="Tomita M."/>
            <person name="Numata K."/>
            <person name="Arakawa K."/>
        </authorList>
    </citation>
    <scope>NUCLEOTIDE SEQUENCE [LARGE SCALE GENOMIC DNA]</scope>
</reference>